<dbReference type="PANTHER" id="PTHR23250">
    <property type="entry name" value="DYSFERLIN-RELATED"/>
    <property type="match status" value="1"/>
</dbReference>
<comment type="caution">
    <text evidence="4">The sequence shown here is derived from an EMBL/GenBank/DDBJ whole genome shotgun (WGS) entry which is preliminary data.</text>
</comment>
<dbReference type="Pfam" id="PF19193">
    <property type="entry name" value="Tectonin"/>
    <property type="match status" value="2"/>
</dbReference>
<keyword evidence="3" id="KW-0732">Signal</keyword>
<dbReference type="PANTHER" id="PTHR23250:SF3">
    <property type="entry name" value="FISH-EGG LECTIN-LIKE ISOFORM X1-RELATED"/>
    <property type="match status" value="1"/>
</dbReference>
<dbReference type="OrthoDB" id="166585at2759"/>
<dbReference type="AlphaFoldDB" id="A0A9Q1ETG9"/>
<sequence length="399" mass="43271">MRLLWVTSMFLVACSHGENKGELGIMLKCWRLPGQLRQVEASQGGVYGIGLDNLAAKLVGKCWSPLDGDMKHITAGLTGVWATDLKNHFYTLEEDTWRKVPGTLEQVDAGGTGFLTGVKKCHLAFCAEVVPGSLDLSWTLIPGKMQYYSCGPLACWGGELGIMLKCWRLPGRLRQVEASQGGVYGIGLDNLAAKLVGKCWSPLDGDMKHITAGPTGVWATDLKNHFYTLEEDTWRKVPGTLEQVDAGGTGFLTGVKKCHLAFCAEVVPGSLDLSWTLIPGKMQYYSCGPLACWGVGEAGEVYVRTGVHAGDCVGQTGTVDSKVHMAKVEVSSDGSVFALSSTGVPYERIGISDSRPQGTGWVRLRGVEPIRSLSYDRYTLWLVNYAGAIRRCIKVSIEK</sequence>
<dbReference type="Proteomes" id="UP001152622">
    <property type="component" value="Chromosome 12"/>
</dbReference>
<proteinExistence type="inferred from homology"/>
<accession>A0A9Q1ETG9</accession>
<evidence type="ECO:0008006" key="6">
    <source>
        <dbReference type="Google" id="ProtNLM"/>
    </source>
</evidence>
<dbReference type="InterPro" id="IPR051513">
    <property type="entry name" value="Tectonin_beta-prop"/>
</dbReference>
<reference evidence="4" key="1">
    <citation type="journal article" date="2023" name="Science">
        <title>Genome structures resolve the early diversification of teleost fishes.</title>
        <authorList>
            <person name="Parey E."/>
            <person name="Louis A."/>
            <person name="Montfort J."/>
            <person name="Bouchez O."/>
            <person name="Roques C."/>
            <person name="Iampietro C."/>
            <person name="Lluch J."/>
            <person name="Castinel A."/>
            <person name="Donnadieu C."/>
            <person name="Desvignes T."/>
            <person name="Floi Bucao C."/>
            <person name="Jouanno E."/>
            <person name="Wen M."/>
            <person name="Mejri S."/>
            <person name="Dirks R."/>
            <person name="Jansen H."/>
            <person name="Henkel C."/>
            <person name="Chen W.J."/>
            <person name="Zahm M."/>
            <person name="Cabau C."/>
            <person name="Klopp C."/>
            <person name="Thompson A.W."/>
            <person name="Robinson-Rechavi M."/>
            <person name="Braasch I."/>
            <person name="Lecointre G."/>
            <person name="Bobe J."/>
            <person name="Postlethwait J.H."/>
            <person name="Berthelot C."/>
            <person name="Roest Crollius H."/>
            <person name="Guiguen Y."/>
        </authorList>
    </citation>
    <scope>NUCLEOTIDE SEQUENCE</scope>
    <source>
        <strain evidence="4">WJC10195</strain>
    </source>
</reference>
<dbReference type="InterPro" id="IPR006624">
    <property type="entry name" value="Beta-propeller_rpt_TECPR"/>
</dbReference>
<dbReference type="SMART" id="SM00706">
    <property type="entry name" value="TECPR"/>
    <property type="match status" value="7"/>
</dbReference>
<keyword evidence="5" id="KW-1185">Reference proteome</keyword>
<keyword evidence="1" id="KW-0430">Lectin</keyword>
<dbReference type="EMBL" id="JAINUF010000012">
    <property type="protein sequence ID" value="KAJ8344781.1"/>
    <property type="molecule type" value="Genomic_DNA"/>
</dbReference>
<evidence type="ECO:0000256" key="3">
    <source>
        <dbReference type="SAM" id="SignalP"/>
    </source>
</evidence>
<evidence type="ECO:0000313" key="4">
    <source>
        <dbReference type="EMBL" id="KAJ8344781.1"/>
    </source>
</evidence>
<feature type="chain" id="PRO_5040326423" description="Fish-egg lectin-like" evidence="3">
    <location>
        <begin position="18"/>
        <end position="399"/>
    </location>
</feature>
<evidence type="ECO:0000256" key="1">
    <source>
        <dbReference type="ARBA" id="ARBA00022734"/>
    </source>
</evidence>
<protein>
    <recommendedName>
        <fullName evidence="6">Fish-egg lectin-like</fullName>
    </recommendedName>
</protein>
<feature type="signal peptide" evidence="3">
    <location>
        <begin position="1"/>
        <end position="17"/>
    </location>
</feature>
<gene>
    <name evidence="4" type="ORF">SKAU_G00289740</name>
</gene>
<evidence type="ECO:0000313" key="5">
    <source>
        <dbReference type="Proteomes" id="UP001152622"/>
    </source>
</evidence>
<comment type="similarity">
    <text evidence="2">Belongs to the tectonin family.</text>
</comment>
<evidence type="ECO:0000256" key="2">
    <source>
        <dbReference type="ARBA" id="ARBA00038331"/>
    </source>
</evidence>
<name>A0A9Q1ETG9_SYNKA</name>
<dbReference type="GO" id="GO:0030246">
    <property type="term" value="F:carbohydrate binding"/>
    <property type="evidence" value="ECO:0007669"/>
    <property type="project" value="UniProtKB-KW"/>
</dbReference>
<organism evidence="4 5">
    <name type="scientific">Synaphobranchus kaupii</name>
    <name type="common">Kaup's arrowtooth eel</name>
    <dbReference type="NCBI Taxonomy" id="118154"/>
    <lineage>
        <taxon>Eukaryota</taxon>
        <taxon>Metazoa</taxon>
        <taxon>Chordata</taxon>
        <taxon>Craniata</taxon>
        <taxon>Vertebrata</taxon>
        <taxon>Euteleostomi</taxon>
        <taxon>Actinopterygii</taxon>
        <taxon>Neopterygii</taxon>
        <taxon>Teleostei</taxon>
        <taxon>Anguilliformes</taxon>
        <taxon>Synaphobranchidae</taxon>
        <taxon>Synaphobranchus</taxon>
    </lineage>
</organism>